<dbReference type="AlphaFoldDB" id="A0A939BE38"/>
<keyword evidence="4" id="KW-1185">Reference proteome</keyword>
<reference evidence="3" key="1">
    <citation type="submission" date="2020-08" db="EMBL/GenBank/DDBJ databases">
        <authorList>
            <person name="Cejkova D."/>
            <person name="Kubasova T."/>
            <person name="Jahodarova E."/>
            <person name="Rychlik I."/>
        </authorList>
    </citation>
    <scope>NUCLEOTIDE SEQUENCE</scope>
    <source>
        <strain evidence="3">An559</strain>
    </source>
</reference>
<protein>
    <submittedName>
        <fullName evidence="3">Glycosyltransferase</fullName>
    </submittedName>
</protein>
<dbReference type="GO" id="GO:0016757">
    <property type="term" value="F:glycosyltransferase activity"/>
    <property type="evidence" value="ECO:0007669"/>
    <property type="project" value="InterPro"/>
</dbReference>
<dbReference type="InterPro" id="IPR050194">
    <property type="entry name" value="Glycosyltransferase_grp1"/>
</dbReference>
<dbReference type="Proteomes" id="UP000774750">
    <property type="component" value="Unassembled WGS sequence"/>
</dbReference>
<dbReference type="SUPFAM" id="SSF53756">
    <property type="entry name" value="UDP-Glycosyltransferase/glycogen phosphorylase"/>
    <property type="match status" value="1"/>
</dbReference>
<comment type="caution">
    <text evidence="3">The sequence shown here is derived from an EMBL/GenBank/DDBJ whole genome shotgun (WGS) entry which is preliminary data.</text>
</comment>
<evidence type="ECO:0000313" key="3">
    <source>
        <dbReference type="EMBL" id="MBM6920935.1"/>
    </source>
</evidence>
<feature type="domain" description="Glycosyltransferase subfamily 4-like N-terminal" evidence="2">
    <location>
        <begin position="42"/>
        <end position="139"/>
    </location>
</feature>
<dbReference type="PANTHER" id="PTHR45947:SF3">
    <property type="entry name" value="SULFOQUINOVOSYL TRANSFERASE SQD2"/>
    <property type="match status" value="1"/>
</dbReference>
<name>A0A939BE38_9FIRM</name>
<evidence type="ECO:0000313" key="4">
    <source>
        <dbReference type="Proteomes" id="UP000774750"/>
    </source>
</evidence>
<gene>
    <name evidence="3" type="ORF">H6A12_07200</name>
</gene>
<evidence type="ECO:0000259" key="2">
    <source>
        <dbReference type="Pfam" id="PF13439"/>
    </source>
</evidence>
<dbReference type="InterPro" id="IPR001296">
    <property type="entry name" value="Glyco_trans_1"/>
</dbReference>
<dbReference type="Pfam" id="PF13439">
    <property type="entry name" value="Glyco_transf_4"/>
    <property type="match status" value="1"/>
</dbReference>
<dbReference type="Pfam" id="PF00534">
    <property type="entry name" value="Glycos_transf_1"/>
    <property type="match status" value="1"/>
</dbReference>
<proteinExistence type="predicted"/>
<sequence length="336" mass="38977">MKVQLYSGGLHSVGRSGVGRAIKHQKRALTLNHIEYTTDRNDSFDIAHINTIFPSSYFWAKKCRKNGKKVIYHAHSTREDFERSFMFSNMLAPLFQKWIVRCYNTADALITPTPYSKRLIEAYGIKKPIYALSNGIELDFFCYDEARAKEFRKQFGFSEDDKVIISVGLYIERKGILDFVELAKRMPEYKFVWFGYTPLYQVPRKVRKAVKTKLPNLFFPGYVEPEHFRNAYSGADLFLFPTYEETEGIVLLESLACRQNTLIRDIPIYESWLTDGVNVYKAKTLNEFEARIRGICEHTLPCLKDAGYELVSDKDLSQIGKQLLKIYESVLNEPQS</sequence>
<dbReference type="Gene3D" id="3.40.50.2000">
    <property type="entry name" value="Glycogen Phosphorylase B"/>
    <property type="match status" value="2"/>
</dbReference>
<evidence type="ECO:0000259" key="1">
    <source>
        <dbReference type="Pfam" id="PF00534"/>
    </source>
</evidence>
<dbReference type="PANTHER" id="PTHR45947">
    <property type="entry name" value="SULFOQUINOVOSYL TRANSFERASE SQD2"/>
    <property type="match status" value="1"/>
</dbReference>
<dbReference type="RefSeq" id="WP_204446387.1">
    <property type="nucleotide sequence ID" value="NZ_JACJKY010000009.1"/>
</dbReference>
<feature type="domain" description="Glycosyl transferase family 1" evidence="1">
    <location>
        <begin position="149"/>
        <end position="294"/>
    </location>
</feature>
<organism evidence="3 4">
    <name type="scientific">Merdimmobilis hominis</name>
    <dbReference type="NCBI Taxonomy" id="2897707"/>
    <lineage>
        <taxon>Bacteria</taxon>
        <taxon>Bacillati</taxon>
        <taxon>Bacillota</taxon>
        <taxon>Clostridia</taxon>
        <taxon>Eubacteriales</taxon>
        <taxon>Oscillospiraceae</taxon>
        <taxon>Merdimmobilis</taxon>
    </lineage>
</organism>
<dbReference type="EMBL" id="JACJKY010000009">
    <property type="protein sequence ID" value="MBM6920935.1"/>
    <property type="molecule type" value="Genomic_DNA"/>
</dbReference>
<accession>A0A939BE38</accession>
<dbReference type="InterPro" id="IPR028098">
    <property type="entry name" value="Glyco_trans_4-like_N"/>
</dbReference>
<reference evidence="3" key="2">
    <citation type="journal article" date="2021" name="Sci. Rep.">
        <title>The distribution of antibiotic resistance genes in chicken gut microbiota commensals.</title>
        <authorList>
            <person name="Juricova H."/>
            <person name="Matiasovicova J."/>
            <person name="Kubasova T."/>
            <person name="Cejkova D."/>
            <person name="Rychlik I."/>
        </authorList>
    </citation>
    <scope>NUCLEOTIDE SEQUENCE</scope>
    <source>
        <strain evidence="3">An559</strain>
    </source>
</reference>